<dbReference type="Pfam" id="PF01755">
    <property type="entry name" value="Glyco_transf_25"/>
    <property type="match status" value="1"/>
</dbReference>
<dbReference type="RefSeq" id="WP_005269225.1">
    <property type="nucleotide sequence ID" value="NZ_BKKF01000105.1"/>
</dbReference>
<feature type="domain" description="Glycosyl transferase family 25" evidence="1">
    <location>
        <begin position="4"/>
        <end position="183"/>
    </location>
</feature>
<accession>N9RDW5</accession>
<evidence type="ECO:0000259" key="1">
    <source>
        <dbReference type="Pfam" id="PF01755"/>
    </source>
</evidence>
<reference evidence="2 3" key="1">
    <citation type="submission" date="2013-02" db="EMBL/GenBank/DDBJ databases">
        <title>The Genome Sequence of Acinetobacter sp. NIPH 1859.</title>
        <authorList>
            <consortium name="The Broad Institute Genome Sequencing Platform"/>
            <consortium name="The Broad Institute Genome Sequencing Center for Infectious Disease"/>
            <person name="Cerqueira G."/>
            <person name="Feldgarden M."/>
            <person name="Courvalin P."/>
            <person name="Perichon B."/>
            <person name="Grillot-Courvalin C."/>
            <person name="Clermont D."/>
            <person name="Rocha E."/>
            <person name="Yoon E.-J."/>
            <person name="Nemec A."/>
            <person name="Walker B."/>
            <person name="Young S.K."/>
            <person name="Zeng Q."/>
            <person name="Gargeya S."/>
            <person name="Fitzgerald M."/>
            <person name="Haas B."/>
            <person name="Abouelleil A."/>
            <person name="Alvarado L."/>
            <person name="Arachchi H.M."/>
            <person name="Berlin A.M."/>
            <person name="Chapman S.B."/>
            <person name="Dewar J."/>
            <person name="Goldberg J."/>
            <person name="Griggs A."/>
            <person name="Gujja S."/>
            <person name="Hansen M."/>
            <person name="Howarth C."/>
            <person name="Imamovic A."/>
            <person name="Larimer J."/>
            <person name="McCowan C."/>
            <person name="Murphy C."/>
            <person name="Neiman D."/>
            <person name="Pearson M."/>
            <person name="Priest M."/>
            <person name="Roberts A."/>
            <person name="Saif S."/>
            <person name="Shea T."/>
            <person name="Sisk P."/>
            <person name="Sykes S."/>
            <person name="Wortman J."/>
            <person name="Nusbaum C."/>
            <person name="Birren B."/>
        </authorList>
    </citation>
    <scope>NUCLEOTIDE SEQUENCE [LARGE SCALE GENOMIC DNA]</scope>
    <source>
        <strain evidence="2 3">NIPH 1859</strain>
    </source>
</reference>
<dbReference type="AlphaFoldDB" id="N9RDW5"/>
<dbReference type="CDD" id="cd06532">
    <property type="entry name" value="Glyco_transf_25"/>
    <property type="match status" value="1"/>
</dbReference>
<keyword evidence="3" id="KW-1185">Reference proteome</keyword>
<evidence type="ECO:0000313" key="3">
    <source>
        <dbReference type="Proteomes" id="UP000013009"/>
    </source>
</evidence>
<dbReference type="OrthoDB" id="9816113at2"/>
<gene>
    <name evidence="2" type="ORF">F889_00076</name>
</gene>
<dbReference type="Proteomes" id="UP000013009">
    <property type="component" value="Unassembled WGS sequence"/>
</dbReference>
<evidence type="ECO:0000313" key="2">
    <source>
        <dbReference type="EMBL" id="ENX36825.1"/>
    </source>
</evidence>
<dbReference type="HOGENOM" id="CLU_071269_3_0_6"/>
<comment type="caution">
    <text evidence="2">The sequence shown here is derived from an EMBL/GenBank/DDBJ whole genome shotgun (WGS) entry which is preliminary data.</text>
</comment>
<proteinExistence type="predicted"/>
<name>N9RDW5_9GAMM</name>
<dbReference type="PATRIC" id="fig|1217695.3.peg.70"/>
<dbReference type="InterPro" id="IPR002654">
    <property type="entry name" value="Glyco_trans_25"/>
</dbReference>
<sequence length="252" mass="28905">MKVETYLINLDGSNDRLENATKQLKQQNFPFVRFPAYDGRGKPLSDFKNYDDVMANQIMGRSLISSELGCYLSHAGCVQKFLETDADYLIVLEDDLKMVDDFKVTIDGILAYLDEHKELDWYVANLAAKKNKLSKTITVINGYELVHAYYFPIRAIGLIWSRKGAEEFVKLCFPMNVPVDNLIQSWLCKNGKGLSVWSPLLCPSGLESDIDGAVATQGQKRNAKEVREFSYTIKKQKRMWRDRFYAIKNLVF</sequence>
<protein>
    <recommendedName>
        <fullName evidence="1">Glycosyl transferase family 25 domain-containing protein</fullName>
    </recommendedName>
</protein>
<dbReference type="EMBL" id="APRZ01000002">
    <property type="protein sequence ID" value="ENX36825.1"/>
    <property type="molecule type" value="Genomic_DNA"/>
</dbReference>
<organism evidence="2 3">
    <name type="scientific">Acinetobacter colistiniresistens</name>
    <dbReference type="NCBI Taxonomy" id="280145"/>
    <lineage>
        <taxon>Bacteria</taxon>
        <taxon>Pseudomonadati</taxon>
        <taxon>Pseudomonadota</taxon>
        <taxon>Gammaproteobacteria</taxon>
        <taxon>Moraxellales</taxon>
        <taxon>Moraxellaceae</taxon>
        <taxon>Acinetobacter</taxon>
    </lineage>
</organism>